<evidence type="ECO:0000259" key="3">
    <source>
        <dbReference type="PROSITE" id="PS50887"/>
    </source>
</evidence>
<sequence length="267" mass="31136">MTTKLKEITFLTIKNLKNNEIILPGDYLKVFDQIAKELKLDLQDNLLMEKELSYSTDKINKIVEKTSKNLTQMHSSTKKAQKAILDKDDVSLSSISDEISDMQKQISFLQKELFSDTLTQAYNRKWFNDSYLKEEKFPENGKFAFLDINKFKTINDTYGHLIGDQVLKYLVKFLQSQLNYPSVHIIRYAGDEFIILFGEDVISEINVEDKMKDVQEKLSNQKLKSAKIDNLQFSFSYGLLDYKKDDSIVEILTKADKLMYENKQKSR</sequence>
<dbReference type="PROSITE" id="PS50887">
    <property type="entry name" value="GGDEF"/>
    <property type="match status" value="1"/>
</dbReference>
<dbReference type="CDD" id="cd01949">
    <property type="entry name" value="GGDEF"/>
    <property type="match status" value="1"/>
</dbReference>
<keyword evidence="5" id="KW-1185">Reference proteome</keyword>
<feature type="domain" description="GGDEF" evidence="3">
    <location>
        <begin position="139"/>
        <end position="267"/>
    </location>
</feature>
<evidence type="ECO:0000256" key="2">
    <source>
        <dbReference type="ARBA" id="ARBA00034247"/>
    </source>
</evidence>
<comment type="catalytic activity">
    <reaction evidence="2">
        <text>2 GTP = 3',3'-c-di-GMP + 2 diphosphate</text>
        <dbReference type="Rhea" id="RHEA:24898"/>
        <dbReference type="ChEBI" id="CHEBI:33019"/>
        <dbReference type="ChEBI" id="CHEBI:37565"/>
        <dbReference type="ChEBI" id="CHEBI:58805"/>
        <dbReference type="EC" id="2.7.7.65"/>
    </reaction>
</comment>
<proteinExistence type="predicted"/>
<dbReference type="Proteomes" id="UP000503483">
    <property type="component" value="Chromosome"/>
</dbReference>
<reference evidence="4 5" key="1">
    <citation type="submission" date="2019-08" db="EMBL/GenBank/DDBJ databases">
        <title>Complete genome sequence of Arcobacter acticola.</title>
        <authorList>
            <person name="Miller W."/>
        </authorList>
    </citation>
    <scope>NUCLEOTIDE SEQUENCE [LARGE SCALE GENOMIC DNA]</scope>
    <source>
        <strain evidence="4 5">KCTC 52212</strain>
    </source>
</reference>
<dbReference type="Gene3D" id="3.30.70.270">
    <property type="match status" value="1"/>
</dbReference>
<dbReference type="SMART" id="SM00267">
    <property type="entry name" value="GGDEF"/>
    <property type="match status" value="1"/>
</dbReference>
<dbReference type="EC" id="2.7.7.65" evidence="1"/>
<evidence type="ECO:0000313" key="4">
    <source>
        <dbReference type="EMBL" id="QKE27394.1"/>
    </source>
</evidence>
<dbReference type="GO" id="GO:0052621">
    <property type="term" value="F:diguanylate cyclase activity"/>
    <property type="evidence" value="ECO:0007669"/>
    <property type="project" value="UniProtKB-EC"/>
</dbReference>
<protein>
    <recommendedName>
        <fullName evidence="1">diguanylate cyclase</fullName>
        <ecNumber evidence="1">2.7.7.65</ecNumber>
    </recommendedName>
</protein>
<dbReference type="Pfam" id="PF00990">
    <property type="entry name" value="GGDEF"/>
    <property type="match status" value="1"/>
</dbReference>
<evidence type="ECO:0000256" key="1">
    <source>
        <dbReference type="ARBA" id="ARBA00012528"/>
    </source>
</evidence>
<dbReference type="AlphaFoldDB" id="A0A6M8EVT7"/>
<dbReference type="NCBIfam" id="TIGR00254">
    <property type="entry name" value="GGDEF"/>
    <property type="match status" value="1"/>
</dbReference>
<accession>A0A6M8EVT7</accession>
<dbReference type="KEGG" id="paco:AACT_0161"/>
<gene>
    <name evidence="4" type="ORF">AACT_0161</name>
</gene>
<name>A0A6M8EVT7_9BACT</name>
<dbReference type="PANTHER" id="PTHR45138">
    <property type="entry name" value="REGULATORY COMPONENTS OF SENSORY TRANSDUCTION SYSTEM"/>
    <property type="match status" value="1"/>
</dbReference>
<dbReference type="InterPro" id="IPR043128">
    <property type="entry name" value="Rev_trsase/Diguanyl_cyclase"/>
</dbReference>
<dbReference type="EMBL" id="CP042652">
    <property type="protein sequence ID" value="QKE27394.1"/>
    <property type="molecule type" value="Genomic_DNA"/>
</dbReference>
<organism evidence="4 5">
    <name type="scientific">Arcobacter acticola</name>
    <dbReference type="NCBI Taxonomy" id="1849015"/>
    <lineage>
        <taxon>Bacteria</taxon>
        <taxon>Pseudomonadati</taxon>
        <taxon>Campylobacterota</taxon>
        <taxon>Epsilonproteobacteria</taxon>
        <taxon>Campylobacterales</taxon>
        <taxon>Arcobacteraceae</taxon>
        <taxon>Arcobacter</taxon>
    </lineage>
</organism>
<dbReference type="InterPro" id="IPR050469">
    <property type="entry name" value="Diguanylate_Cyclase"/>
</dbReference>
<dbReference type="PANTHER" id="PTHR45138:SF9">
    <property type="entry name" value="DIGUANYLATE CYCLASE DGCM-RELATED"/>
    <property type="match status" value="1"/>
</dbReference>
<dbReference type="RefSeq" id="WP_172124062.1">
    <property type="nucleotide sequence ID" value="NZ_CP042652.1"/>
</dbReference>
<evidence type="ECO:0000313" key="5">
    <source>
        <dbReference type="Proteomes" id="UP000503483"/>
    </source>
</evidence>
<dbReference type="SUPFAM" id="SSF55073">
    <property type="entry name" value="Nucleotide cyclase"/>
    <property type="match status" value="1"/>
</dbReference>
<dbReference type="InterPro" id="IPR029787">
    <property type="entry name" value="Nucleotide_cyclase"/>
</dbReference>
<dbReference type="InterPro" id="IPR000160">
    <property type="entry name" value="GGDEF_dom"/>
</dbReference>